<dbReference type="EMBL" id="JACHVA010000139">
    <property type="protein sequence ID" value="MBC2604217.1"/>
    <property type="molecule type" value="Genomic_DNA"/>
</dbReference>
<sequence>MKMGSIRKNIDKKKWRWCFFVGEKVISGMIFENEAYLNCGASCWHPTLWRKRFRCKRPVETSSERISRSLEISSLPKPIRLTIVGQSNKLPMSSTKFLSFVAGAAAFLSFNLNAAETDPVGAISLTFKANSDTAFSVPLHRSAEFSGVIADAGVDGFTLSADGTPGWSTGQFVDAPYYVLMMDGPMEGMYYTVLGNSTGEVTVEDIGAGDLAGQGIAAGQKFQVIPYWTLNSLFPDGEGIPASSNVGSPQGLVLFTNQNSAGTNIPLGLSYLYHDGSQGPEGWYLNGNIAEGLQNDVAFTPDSFYVVRNLTPSDEQFNLVGAVRMADHKTILSRIQTGLRQDNFVGFTFPVPTTLAESGLQSSPAFEASSDVGNPADVLLVYNNSSVGFNKPPSLGYLYHDGSQGPAGWYILGDIAAGVQNDTEVFIPGNGYIVRKNVGESGSNIWSADPSYDSN</sequence>
<evidence type="ECO:0000313" key="2">
    <source>
        <dbReference type="Proteomes" id="UP000525652"/>
    </source>
</evidence>
<dbReference type="NCBIfam" id="TIGR02597">
    <property type="entry name" value="TIGR02597 family protein"/>
    <property type="match status" value="1"/>
</dbReference>
<name>A0A7X1B2A8_9BACT</name>
<reference evidence="1 2" key="1">
    <citation type="submission" date="2020-07" db="EMBL/GenBank/DDBJ databases">
        <authorList>
            <person name="Feng X."/>
        </authorList>
    </citation>
    <scope>NUCLEOTIDE SEQUENCE [LARGE SCALE GENOMIC DNA]</scope>
    <source>
        <strain evidence="1 2">JCM14086</strain>
    </source>
</reference>
<keyword evidence="2" id="KW-1185">Reference proteome</keyword>
<proteinExistence type="predicted"/>
<dbReference type="AlphaFoldDB" id="A0A7X1B2A8"/>
<dbReference type="InterPro" id="IPR019837">
    <property type="entry name" value="CHP02597"/>
</dbReference>
<protein>
    <submittedName>
        <fullName evidence="1">TIGR02597 family protein</fullName>
    </submittedName>
</protein>
<gene>
    <name evidence="1" type="ORF">H5P30_20750</name>
</gene>
<dbReference type="Proteomes" id="UP000525652">
    <property type="component" value="Unassembled WGS sequence"/>
</dbReference>
<comment type="caution">
    <text evidence="1">The sequence shown here is derived from an EMBL/GenBank/DDBJ whole genome shotgun (WGS) entry which is preliminary data.</text>
</comment>
<accession>A0A7X1B2A8</accession>
<evidence type="ECO:0000313" key="1">
    <source>
        <dbReference type="EMBL" id="MBC2604217.1"/>
    </source>
</evidence>
<organism evidence="1 2">
    <name type="scientific">Puniceicoccus vermicola</name>
    <dbReference type="NCBI Taxonomy" id="388746"/>
    <lineage>
        <taxon>Bacteria</taxon>
        <taxon>Pseudomonadati</taxon>
        <taxon>Verrucomicrobiota</taxon>
        <taxon>Opitutia</taxon>
        <taxon>Puniceicoccales</taxon>
        <taxon>Puniceicoccaceae</taxon>
        <taxon>Puniceicoccus</taxon>
    </lineage>
</organism>